<dbReference type="GO" id="GO:0016757">
    <property type="term" value="F:glycosyltransferase activity"/>
    <property type="evidence" value="ECO:0007669"/>
    <property type="project" value="UniProtKB-KW"/>
</dbReference>
<dbReference type="Pfam" id="PF13641">
    <property type="entry name" value="Glyco_tranf_2_3"/>
    <property type="match status" value="1"/>
</dbReference>
<reference evidence="6 7" key="1">
    <citation type="submission" date="2016-10" db="EMBL/GenBank/DDBJ databases">
        <authorList>
            <person name="de Groot N.N."/>
        </authorList>
    </citation>
    <scope>NUCLEOTIDE SEQUENCE [LARGE SCALE GENOMIC DNA]</scope>
    <source>
        <strain evidence="6 7">DSM 19547</strain>
    </source>
</reference>
<dbReference type="RefSeq" id="WP_177215159.1">
    <property type="nucleotide sequence ID" value="NZ_FOXA01000010.1"/>
</dbReference>
<keyword evidence="4 6" id="KW-0808">Transferase</keyword>
<sequence>MHSISVAIPASNEAAVIAQCLAGIDAAASHLAEPVSVVVLVNNSSDGTADVARRAAAGMRCRMRVIERHLPADRADAGRARRLAMQEAAEMCGREGIVLTTDADARLSPLTLAALARSAVARTDVVCGSIWTSAPGERRAQEPQLLFTRPETRAYWALAAELRRAIDRLNGDLSDGRMPHYHESGACLAVSARFLDRIGGMPDVAESEDRALVRRAEEAGVPVRYCDRARAWVSARLDGRARSGMADALRRRLTEDDPPVDSALDTVAAYGDRWRATCDAAVQGQRGPGRRAAPALRESDLARDLPALAALVRDEVRPAMADLRVRENAA</sequence>
<comment type="subcellular location">
    <subcellularLocation>
        <location evidence="1">Cell membrane</location>
    </subcellularLocation>
</comment>
<dbReference type="EMBL" id="FOXA01000010">
    <property type="protein sequence ID" value="SFP68074.1"/>
    <property type="molecule type" value="Genomic_DNA"/>
</dbReference>
<evidence type="ECO:0000256" key="1">
    <source>
        <dbReference type="ARBA" id="ARBA00004236"/>
    </source>
</evidence>
<dbReference type="Gene3D" id="3.90.550.10">
    <property type="entry name" value="Spore Coat Polysaccharide Biosynthesis Protein SpsA, Chain A"/>
    <property type="match status" value="1"/>
</dbReference>
<dbReference type="AlphaFoldDB" id="A0A1I5SBE2"/>
<evidence type="ECO:0000256" key="5">
    <source>
        <dbReference type="ARBA" id="ARBA00023136"/>
    </source>
</evidence>
<accession>A0A1I5SBE2</accession>
<evidence type="ECO:0000313" key="7">
    <source>
        <dbReference type="Proteomes" id="UP000199356"/>
    </source>
</evidence>
<evidence type="ECO:0000256" key="4">
    <source>
        <dbReference type="ARBA" id="ARBA00022679"/>
    </source>
</evidence>
<dbReference type="GO" id="GO:0005886">
    <property type="term" value="C:plasma membrane"/>
    <property type="evidence" value="ECO:0007669"/>
    <property type="project" value="UniProtKB-SubCell"/>
</dbReference>
<name>A0A1I5SBE2_9RHOB</name>
<proteinExistence type="predicted"/>
<dbReference type="Proteomes" id="UP000199356">
    <property type="component" value="Unassembled WGS sequence"/>
</dbReference>
<dbReference type="STRING" id="441119.SAMN04488047_110143"/>
<dbReference type="PANTHER" id="PTHR43646">
    <property type="entry name" value="GLYCOSYLTRANSFERASE"/>
    <property type="match status" value="1"/>
</dbReference>
<keyword evidence="3" id="KW-0328">Glycosyltransferase</keyword>
<organism evidence="6 7">
    <name type="scientific">Tranquillimonas alkanivorans</name>
    <dbReference type="NCBI Taxonomy" id="441119"/>
    <lineage>
        <taxon>Bacteria</taxon>
        <taxon>Pseudomonadati</taxon>
        <taxon>Pseudomonadota</taxon>
        <taxon>Alphaproteobacteria</taxon>
        <taxon>Rhodobacterales</taxon>
        <taxon>Roseobacteraceae</taxon>
        <taxon>Tranquillimonas</taxon>
    </lineage>
</organism>
<gene>
    <name evidence="6" type="ORF">SAMN04488047_110143</name>
</gene>
<keyword evidence="7" id="KW-1185">Reference proteome</keyword>
<dbReference type="PANTHER" id="PTHR43646:SF2">
    <property type="entry name" value="GLYCOSYLTRANSFERASE 2-LIKE DOMAIN-CONTAINING PROTEIN"/>
    <property type="match status" value="1"/>
</dbReference>
<evidence type="ECO:0000313" key="6">
    <source>
        <dbReference type="EMBL" id="SFP68074.1"/>
    </source>
</evidence>
<evidence type="ECO:0000256" key="3">
    <source>
        <dbReference type="ARBA" id="ARBA00022676"/>
    </source>
</evidence>
<protein>
    <submittedName>
        <fullName evidence="6">Glycosyltransferase like family 2</fullName>
    </submittedName>
</protein>
<dbReference type="SUPFAM" id="SSF53448">
    <property type="entry name" value="Nucleotide-diphospho-sugar transferases"/>
    <property type="match status" value="1"/>
</dbReference>
<keyword evidence="2" id="KW-1003">Cell membrane</keyword>
<dbReference type="InterPro" id="IPR029044">
    <property type="entry name" value="Nucleotide-diphossugar_trans"/>
</dbReference>
<keyword evidence="5" id="KW-0472">Membrane</keyword>
<evidence type="ECO:0000256" key="2">
    <source>
        <dbReference type="ARBA" id="ARBA00022475"/>
    </source>
</evidence>